<evidence type="ECO:0000313" key="2">
    <source>
        <dbReference type="Proteomes" id="UP000054721"/>
    </source>
</evidence>
<comment type="caution">
    <text evidence="1">The sequence shown here is derived from an EMBL/GenBank/DDBJ whole genome shotgun (WGS) entry which is preliminary data.</text>
</comment>
<accession>A0A0V1KH97</accession>
<dbReference type="EMBL" id="JYDW01003002">
    <property type="protein sequence ID" value="KRZ46529.1"/>
    <property type="molecule type" value="Genomic_DNA"/>
</dbReference>
<proteinExistence type="predicted"/>
<reference evidence="1 2" key="1">
    <citation type="submission" date="2015-05" db="EMBL/GenBank/DDBJ databases">
        <title>Evolution of Trichinella species and genotypes.</title>
        <authorList>
            <person name="Korhonen P.K."/>
            <person name="Edoardo P."/>
            <person name="Giuseppe L.R."/>
            <person name="Gasser R.B."/>
        </authorList>
    </citation>
    <scope>NUCLEOTIDE SEQUENCE [LARGE SCALE GENOMIC DNA]</scope>
    <source>
        <strain evidence="1">ISS10</strain>
    </source>
</reference>
<protein>
    <submittedName>
        <fullName evidence="1">Uncharacterized protein</fullName>
    </submittedName>
</protein>
<gene>
    <name evidence="1" type="ORF">T02_15831</name>
</gene>
<sequence length="34" mass="3660">MNIFSGASQPFSIPQSNFLSSLYILDISPLSDLG</sequence>
<organism evidence="1 2">
    <name type="scientific">Trichinella nativa</name>
    <dbReference type="NCBI Taxonomy" id="6335"/>
    <lineage>
        <taxon>Eukaryota</taxon>
        <taxon>Metazoa</taxon>
        <taxon>Ecdysozoa</taxon>
        <taxon>Nematoda</taxon>
        <taxon>Enoplea</taxon>
        <taxon>Dorylaimia</taxon>
        <taxon>Trichinellida</taxon>
        <taxon>Trichinellidae</taxon>
        <taxon>Trichinella</taxon>
    </lineage>
</organism>
<keyword evidence="2" id="KW-1185">Reference proteome</keyword>
<dbReference type="AlphaFoldDB" id="A0A0V1KH97"/>
<dbReference type="Proteomes" id="UP000054721">
    <property type="component" value="Unassembled WGS sequence"/>
</dbReference>
<name>A0A0V1KH97_9BILA</name>
<evidence type="ECO:0000313" key="1">
    <source>
        <dbReference type="EMBL" id="KRZ46529.1"/>
    </source>
</evidence>